<dbReference type="InterPro" id="IPR039426">
    <property type="entry name" value="TonB-dep_rcpt-like"/>
</dbReference>
<evidence type="ECO:0000256" key="7">
    <source>
        <dbReference type="ARBA" id="ARBA00023237"/>
    </source>
</evidence>
<keyword evidence="7 8" id="KW-0998">Cell outer membrane</keyword>
<evidence type="ECO:0000256" key="1">
    <source>
        <dbReference type="ARBA" id="ARBA00004571"/>
    </source>
</evidence>
<dbReference type="Pfam" id="PF00593">
    <property type="entry name" value="TonB_dep_Rec_b-barrel"/>
    <property type="match status" value="1"/>
</dbReference>
<reference evidence="13 14" key="1">
    <citation type="submission" date="2023-07" db="EMBL/GenBank/DDBJ databases">
        <title>Sorghum-associated microbial communities from plants grown in Nebraska, USA.</title>
        <authorList>
            <person name="Schachtman D."/>
        </authorList>
    </citation>
    <scope>NUCLEOTIDE SEQUENCE [LARGE SCALE GENOMIC DNA]</scope>
    <source>
        <strain evidence="13 14">4099</strain>
    </source>
</reference>
<evidence type="ECO:0000256" key="4">
    <source>
        <dbReference type="ARBA" id="ARBA00022692"/>
    </source>
</evidence>
<keyword evidence="3 8" id="KW-1134">Transmembrane beta strand</keyword>
<evidence type="ECO:0000313" key="13">
    <source>
        <dbReference type="EMBL" id="MDR7193672.1"/>
    </source>
</evidence>
<feature type="domain" description="TonB-dependent receptor-like beta-barrel" evidence="11">
    <location>
        <begin position="362"/>
        <end position="939"/>
    </location>
</feature>
<evidence type="ECO:0000259" key="12">
    <source>
        <dbReference type="Pfam" id="PF07715"/>
    </source>
</evidence>
<keyword evidence="14" id="KW-1185">Reference proteome</keyword>
<dbReference type="RefSeq" id="WP_310236177.1">
    <property type="nucleotide sequence ID" value="NZ_JAVDWO010000009.1"/>
</dbReference>
<keyword evidence="2 8" id="KW-0813">Transport</keyword>
<comment type="caution">
    <text evidence="13">The sequence shown here is derived from an EMBL/GenBank/DDBJ whole genome shotgun (WGS) entry which is preliminary data.</text>
</comment>
<keyword evidence="13" id="KW-0675">Receptor</keyword>
<dbReference type="PANTHER" id="PTHR47234:SF2">
    <property type="entry name" value="TONB-DEPENDENT RECEPTOR"/>
    <property type="match status" value="1"/>
</dbReference>
<feature type="chain" id="PRO_5045646152" evidence="10">
    <location>
        <begin position="30"/>
        <end position="975"/>
    </location>
</feature>
<proteinExistence type="inferred from homology"/>
<evidence type="ECO:0000256" key="8">
    <source>
        <dbReference type="PROSITE-ProRule" id="PRU01360"/>
    </source>
</evidence>
<evidence type="ECO:0000256" key="5">
    <source>
        <dbReference type="ARBA" id="ARBA00023077"/>
    </source>
</evidence>
<evidence type="ECO:0000256" key="2">
    <source>
        <dbReference type="ARBA" id="ARBA00022448"/>
    </source>
</evidence>
<evidence type="ECO:0000256" key="10">
    <source>
        <dbReference type="SAM" id="SignalP"/>
    </source>
</evidence>
<dbReference type="PROSITE" id="PS52016">
    <property type="entry name" value="TONB_DEPENDENT_REC_3"/>
    <property type="match status" value="1"/>
</dbReference>
<dbReference type="Pfam" id="PF07715">
    <property type="entry name" value="Plug"/>
    <property type="match status" value="1"/>
</dbReference>
<dbReference type="InterPro" id="IPR037066">
    <property type="entry name" value="Plug_dom_sf"/>
</dbReference>
<dbReference type="InterPro" id="IPR036942">
    <property type="entry name" value="Beta-barrel_TonB_sf"/>
</dbReference>
<sequence length="975" mass="106208">MKNLRTPALRKALLPAAILAAVVPVVTFAQEQSASGTTELDRIQVTGSRIRSVETETAQPVFIMNRAQIEEQGFQSVSDILQNISAAGSPSFSRSSVLASNESAGGSYIDLRNLGPSRTLILLDGRRLGMNAEGLQDVASIPSSIVERIEILKDGASTIYGSDAIAGVVNIITRKNFDGAEANAYYGQNSQGDGAVTSGDFTIGSTGERSSLLFSAQYSKEDPVWAKDRAYSRTGRGPFHPTSGSSVVSQWGTISNGPAYIIGYDDDGEPITDTLYTLDRGGNSRDFGDFHETDGNDTANSNEQMMLKSGMERRSAYMQGRFDFTDNVSFVADALYNSRETEVQVAGYPYQSEAWGTPLSVDSYYNPLGNQSDFATPQDTEFFRRGWEVPRVTNNKLTTYRFSAAFEGAFEVGERFFDWSVGYMYNKNEGSKVGYGDFNLINTAAALGPSFLNADGVVQCGTAANPIALGVSPGQCTPWNPLGNFGEGGANTLSDQDVQNFLFSRNQSLSESETQVFSADISGLIVELPAGPLGFAAGIEHRKESALYSPDAMMQNGTTTSNAAGLTQGQYDLNEAYLELNIPIISDVPFAQELTFNVAGRYSDYSTFGDTTNLKGGFTWKPIDEVLVRGNYGEGFRAPVIGDLYGGLAGTYEYYTDPCDTLFGNATVNAGTAARCAADASIPAGYRQIQQGGRPATEPDSQSNAMFMTGANPELLPETAVTKTLGIVYSPSYVEGLDISLDWWNVRIEQSIRSDALTLILDDCYQRGIASRCDNFTRDAATGEIVDAQWGMLNSGWLETEGYDLAVNYRLPETAYGRFGVNWQTTYTSFLNEQVDDTGANPTQVYTGFGGNFRIRSNLQMTWDYGDFGATWGMRYFSSIKENCAYDFTGGPECSLPNHIAPDTGAQPLNQTGSNTFNDVQVRYRAPWNATISVGANNVFDRQGQVLYSQPNSQYSYYGGFDIGRMVYMKYQQRF</sequence>
<evidence type="ECO:0000256" key="6">
    <source>
        <dbReference type="ARBA" id="ARBA00023136"/>
    </source>
</evidence>
<keyword evidence="10" id="KW-0732">Signal</keyword>
<dbReference type="Gene3D" id="2.40.170.20">
    <property type="entry name" value="TonB-dependent receptor, beta-barrel domain"/>
    <property type="match status" value="1"/>
</dbReference>
<protein>
    <submittedName>
        <fullName evidence="13">Iron complex outermembrane receptor protein</fullName>
    </submittedName>
</protein>
<evidence type="ECO:0000259" key="11">
    <source>
        <dbReference type="Pfam" id="PF00593"/>
    </source>
</evidence>
<evidence type="ECO:0000313" key="14">
    <source>
        <dbReference type="Proteomes" id="UP001256588"/>
    </source>
</evidence>
<dbReference type="SUPFAM" id="SSF56935">
    <property type="entry name" value="Porins"/>
    <property type="match status" value="1"/>
</dbReference>
<dbReference type="Gene3D" id="2.170.130.10">
    <property type="entry name" value="TonB-dependent receptor, plug domain"/>
    <property type="match status" value="1"/>
</dbReference>
<dbReference type="PANTHER" id="PTHR47234">
    <property type="match status" value="1"/>
</dbReference>
<dbReference type="EMBL" id="JAVDWO010000009">
    <property type="protein sequence ID" value="MDR7193672.1"/>
    <property type="molecule type" value="Genomic_DNA"/>
</dbReference>
<name>A0ABU1XY25_9GAMM</name>
<evidence type="ECO:0000256" key="9">
    <source>
        <dbReference type="RuleBase" id="RU003357"/>
    </source>
</evidence>
<dbReference type="InterPro" id="IPR000531">
    <property type="entry name" value="Beta-barrel_TonB"/>
</dbReference>
<keyword evidence="4 8" id="KW-0812">Transmembrane</keyword>
<organism evidence="13 14">
    <name type="scientific">Luteimonas terrae</name>
    <dbReference type="NCBI Taxonomy" id="1530191"/>
    <lineage>
        <taxon>Bacteria</taxon>
        <taxon>Pseudomonadati</taxon>
        <taxon>Pseudomonadota</taxon>
        <taxon>Gammaproteobacteria</taxon>
        <taxon>Lysobacterales</taxon>
        <taxon>Lysobacteraceae</taxon>
        <taxon>Luteimonas</taxon>
    </lineage>
</organism>
<comment type="similarity">
    <text evidence="8 9">Belongs to the TonB-dependent receptor family.</text>
</comment>
<accession>A0ABU1XY25</accession>
<dbReference type="Proteomes" id="UP001256588">
    <property type="component" value="Unassembled WGS sequence"/>
</dbReference>
<dbReference type="InterPro" id="IPR012910">
    <property type="entry name" value="Plug_dom"/>
</dbReference>
<feature type="domain" description="TonB-dependent receptor plug" evidence="12">
    <location>
        <begin position="55"/>
        <end position="168"/>
    </location>
</feature>
<comment type="subcellular location">
    <subcellularLocation>
        <location evidence="1 8">Cell outer membrane</location>
        <topology evidence="1 8">Multi-pass membrane protein</topology>
    </subcellularLocation>
</comment>
<feature type="signal peptide" evidence="10">
    <location>
        <begin position="1"/>
        <end position="29"/>
    </location>
</feature>
<evidence type="ECO:0000256" key="3">
    <source>
        <dbReference type="ARBA" id="ARBA00022452"/>
    </source>
</evidence>
<gene>
    <name evidence="13" type="ORF">J2W68_002409</name>
</gene>
<keyword evidence="5 9" id="KW-0798">TonB box</keyword>
<keyword evidence="6 8" id="KW-0472">Membrane</keyword>